<evidence type="ECO:0000313" key="2">
    <source>
        <dbReference type="Proteomes" id="UP000828941"/>
    </source>
</evidence>
<organism evidence="1 2">
    <name type="scientific">Bauhinia variegata</name>
    <name type="common">Purple orchid tree</name>
    <name type="synonym">Phanera variegata</name>
    <dbReference type="NCBI Taxonomy" id="167791"/>
    <lineage>
        <taxon>Eukaryota</taxon>
        <taxon>Viridiplantae</taxon>
        <taxon>Streptophyta</taxon>
        <taxon>Embryophyta</taxon>
        <taxon>Tracheophyta</taxon>
        <taxon>Spermatophyta</taxon>
        <taxon>Magnoliopsida</taxon>
        <taxon>eudicotyledons</taxon>
        <taxon>Gunneridae</taxon>
        <taxon>Pentapetalae</taxon>
        <taxon>rosids</taxon>
        <taxon>fabids</taxon>
        <taxon>Fabales</taxon>
        <taxon>Fabaceae</taxon>
        <taxon>Cercidoideae</taxon>
        <taxon>Cercideae</taxon>
        <taxon>Bauhiniinae</taxon>
        <taxon>Bauhinia</taxon>
    </lineage>
</organism>
<accession>A0ACB9MRW2</accession>
<reference evidence="1 2" key="1">
    <citation type="journal article" date="2022" name="DNA Res.">
        <title>Chromosomal-level genome assembly of the orchid tree Bauhinia variegata (Leguminosae; Cercidoideae) supports the allotetraploid origin hypothesis of Bauhinia.</title>
        <authorList>
            <person name="Zhong Y."/>
            <person name="Chen Y."/>
            <person name="Zheng D."/>
            <person name="Pang J."/>
            <person name="Liu Y."/>
            <person name="Luo S."/>
            <person name="Meng S."/>
            <person name="Qian L."/>
            <person name="Wei D."/>
            <person name="Dai S."/>
            <person name="Zhou R."/>
        </authorList>
    </citation>
    <scope>NUCLEOTIDE SEQUENCE [LARGE SCALE GENOMIC DNA]</scope>
    <source>
        <strain evidence="1">BV-YZ2020</strain>
    </source>
</reference>
<dbReference type="EMBL" id="CM039433">
    <property type="protein sequence ID" value="KAI4326858.1"/>
    <property type="molecule type" value="Genomic_DNA"/>
</dbReference>
<evidence type="ECO:0000313" key="1">
    <source>
        <dbReference type="EMBL" id="KAI4326858.1"/>
    </source>
</evidence>
<protein>
    <submittedName>
        <fullName evidence="1">Uncharacterized protein</fullName>
    </submittedName>
</protein>
<sequence length="702" mass="77829">MRHAPLVLWNHNQVSFENERQVWEQRTFFGQMLKEGKWCGPNSTLFQTTQQNCSVNKPSRNSSLPAGKGGYFVGETEKMEVLRMFSSIYLLGLILWQGNAEAVEDKQVLLEFLSNFPPSRPLNWNENSSVCSNWTGVTCNEDRSRVIAIRLPGVGFHGPLPPNTISRLSALQILSLRSNVISGHFPSDFSNLKNLSLLYLQFNNFSGPLPSDFSVWKNLTIVNLSNNHFNGSIPSSLSNLTELAGLNLANNSLSGDIPDLQLRRLQQLNFSNNNLQGSVPKSLQKFPRSAFLGNNISLGSSLDHPPVLPPSAEPPSTSKKRGKLSQTVLLGIIVSGSVLGLLAFAFLIFVCCSRRSHADDFSGKLQKGEMSPEKAVSRNQDANNKLVFFEGCNYAFDLEDLLRASAEVLGKGTFGTAYKATLEDATTVVVKRLKEVAVGKKDFEQHMEIVGNLKHENVVELKAYYYSKDEKLTVYEYYSQGSISSMLHGKRGGERMTLDWDARLRIALGAARGIARIHDENGGKLVHGNIKSSNIFLNSKQYGCVSDLGLATIMSSLALPISRAAGYRAPEVIDTRKAAQPSDVYSFGVVLLELLTGKSPIHTTGGDEIVHLVRWVHSVVREEWTAEVFDLELMRYPNIEEEMVEMLQIAMSCVVRMPDQRPKMSEVAKMIENVRQIDTQNPPSSQTQAQNVTPATVLTTEN</sequence>
<keyword evidence="2" id="KW-1185">Reference proteome</keyword>
<proteinExistence type="predicted"/>
<gene>
    <name evidence="1" type="ORF">L6164_019384</name>
</gene>
<dbReference type="Proteomes" id="UP000828941">
    <property type="component" value="Chromosome 8"/>
</dbReference>
<name>A0ACB9MRW2_BAUVA</name>
<comment type="caution">
    <text evidence="1">The sequence shown here is derived from an EMBL/GenBank/DDBJ whole genome shotgun (WGS) entry which is preliminary data.</text>
</comment>